<dbReference type="EMBL" id="CP123443">
    <property type="protein sequence ID" value="WGK68131.1"/>
    <property type="molecule type" value="Genomic_DNA"/>
</dbReference>
<evidence type="ECO:0000313" key="5">
    <source>
        <dbReference type="EMBL" id="WGK68131.1"/>
    </source>
</evidence>
<keyword evidence="4" id="KW-0143">Chaperone</keyword>
<dbReference type="RefSeq" id="WP_326926297.1">
    <property type="nucleotide sequence ID" value="NZ_CP123443.1"/>
</dbReference>
<dbReference type="Pfam" id="PF02623">
    <property type="entry name" value="FliW"/>
    <property type="match status" value="1"/>
</dbReference>
<organism evidence="5 6">
    <name type="scientific">Candidatus Haliotispira prima</name>
    <dbReference type="NCBI Taxonomy" id="3034016"/>
    <lineage>
        <taxon>Bacteria</taxon>
        <taxon>Pseudomonadati</taxon>
        <taxon>Spirochaetota</taxon>
        <taxon>Spirochaetia</taxon>
        <taxon>Spirochaetales</taxon>
        <taxon>Spirochaetaceae</taxon>
        <taxon>Candidatus Haliotispira</taxon>
    </lineage>
</organism>
<dbReference type="Proteomes" id="UP001228690">
    <property type="component" value="Chromosome"/>
</dbReference>
<dbReference type="HAMAP" id="MF_01185">
    <property type="entry name" value="FliW"/>
    <property type="match status" value="1"/>
</dbReference>
<comment type="subunit">
    <text evidence="4">Interacts with translational regulator CsrA and flagellin(s).</text>
</comment>
<name>A0ABY8MDY6_9SPIO</name>
<dbReference type="InterPro" id="IPR003775">
    <property type="entry name" value="Flagellar_assembly_factor_FliW"/>
</dbReference>
<dbReference type="Gene3D" id="2.30.290.10">
    <property type="entry name" value="BH3618-like"/>
    <property type="match status" value="1"/>
</dbReference>
<keyword evidence="5" id="KW-0282">Flagellum</keyword>
<protein>
    <recommendedName>
        <fullName evidence="4">Flagellar assembly factor FliW</fullName>
    </recommendedName>
</protein>
<evidence type="ECO:0000256" key="1">
    <source>
        <dbReference type="ARBA" id="ARBA00022490"/>
    </source>
</evidence>
<dbReference type="InterPro" id="IPR024046">
    <property type="entry name" value="Flagellar_assmbl_FliW_dom_sf"/>
</dbReference>
<dbReference type="SUPFAM" id="SSF141457">
    <property type="entry name" value="BH3618-like"/>
    <property type="match status" value="1"/>
</dbReference>
<reference evidence="5 6" key="1">
    <citation type="submission" date="2023-04" db="EMBL/GenBank/DDBJ databases">
        <title>Spirochaete genome identified in red abalone sample constitutes a novel genus.</title>
        <authorList>
            <person name="Sharma S.P."/>
            <person name="Purcell C.M."/>
            <person name="Hyde J.R."/>
            <person name="Severin A.J."/>
        </authorList>
    </citation>
    <scope>NUCLEOTIDE SEQUENCE [LARGE SCALE GENOMIC DNA]</scope>
    <source>
        <strain evidence="5 6">SP-2023</strain>
    </source>
</reference>
<proteinExistence type="inferred from homology"/>
<keyword evidence="2 4" id="KW-1005">Bacterial flagellum biogenesis</keyword>
<sequence length="155" mass="17618">MIIQTQAMGEVEIDLRQIFHFPYGLYAFEDLRSFALLDSTYPPFYWLQSMEHEELAFLLLAPQFLISDYSVKPAALEDFSGIGLQDESDANLLTFSIVTLNDRDSTANMKGPVVLNKVRNLGRQIIVSDEHRSVRHSLTDLRLPEPAVNFDPEGL</sequence>
<keyword evidence="5" id="KW-0966">Cell projection</keyword>
<keyword evidence="3 4" id="KW-0810">Translation regulation</keyword>
<accession>A0ABY8MDY6</accession>
<evidence type="ECO:0000313" key="6">
    <source>
        <dbReference type="Proteomes" id="UP001228690"/>
    </source>
</evidence>
<evidence type="ECO:0000256" key="2">
    <source>
        <dbReference type="ARBA" id="ARBA00022795"/>
    </source>
</evidence>
<keyword evidence="5" id="KW-0969">Cilium</keyword>
<evidence type="ECO:0000256" key="4">
    <source>
        <dbReference type="HAMAP-Rule" id="MF_01185"/>
    </source>
</evidence>
<comment type="function">
    <text evidence="4">Acts as an anti-CsrA protein, binds CsrA and prevents it from repressing translation of its target genes, one of which is flagellin. Binds to flagellin and participates in the assembly of the flagellum.</text>
</comment>
<keyword evidence="1 4" id="KW-0963">Cytoplasm</keyword>
<comment type="similarity">
    <text evidence="4">Belongs to the FliW family.</text>
</comment>
<gene>
    <name evidence="4 5" type="primary">fliW</name>
    <name evidence="5" type="ORF">P0082_06500</name>
</gene>
<keyword evidence="6" id="KW-1185">Reference proteome</keyword>
<evidence type="ECO:0000256" key="3">
    <source>
        <dbReference type="ARBA" id="ARBA00022845"/>
    </source>
</evidence>
<comment type="subcellular location">
    <subcellularLocation>
        <location evidence="4">Cytoplasm</location>
    </subcellularLocation>
</comment>
<dbReference type="PANTHER" id="PTHR39190:SF1">
    <property type="entry name" value="FLAGELLAR ASSEMBLY FACTOR FLIW"/>
    <property type="match status" value="1"/>
</dbReference>
<dbReference type="PANTHER" id="PTHR39190">
    <property type="entry name" value="FLAGELLAR ASSEMBLY FACTOR FLIW"/>
    <property type="match status" value="1"/>
</dbReference>